<accession>A0A5N5IYS2</accession>
<dbReference type="OrthoDB" id="9806494at2"/>
<name>A0A5N5IYS2_9FLAO</name>
<proteinExistence type="predicted"/>
<protein>
    <recommendedName>
        <fullName evidence="3">DUF1697 domain-containing protein</fullName>
    </recommendedName>
</protein>
<reference evidence="1" key="1">
    <citation type="submission" date="2019-10" db="EMBL/GenBank/DDBJ databases">
        <title>Muricauda hadale sp. nov., a piezophilic bacterium isolated from hadopelagic water of the Mariana Trench.</title>
        <authorList>
            <person name="Wei Y."/>
        </authorList>
    </citation>
    <scope>NUCLEOTIDE SEQUENCE [LARGE SCALE GENOMIC DNA]</scope>
    <source>
        <strain evidence="1">MT-229</strain>
    </source>
</reference>
<evidence type="ECO:0008006" key="3">
    <source>
        <dbReference type="Google" id="ProtNLM"/>
    </source>
</evidence>
<evidence type="ECO:0000313" key="1">
    <source>
        <dbReference type="EMBL" id="KAB5490802.1"/>
    </source>
</evidence>
<gene>
    <name evidence="1" type="ORF">FOT42_005055</name>
</gene>
<evidence type="ECO:0000313" key="2">
    <source>
        <dbReference type="Proteomes" id="UP000319204"/>
    </source>
</evidence>
<dbReference type="SUPFAM" id="SSF160379">
    <property type="entry name" value="SP0830-like"/>
    <property type="match status" value="1"/>
</dbReference>
<comment type="caution">
    <text evidence="1">The sequence shown here is derived from an EMBL/GenBank/DDBJ whole genome shotgun (WGS) entry which is preliminary data.</text>
</comment>
<dbReference type="Proteomes" id="UP000319204">
    <property type="component" value="Unassembled WGS sequence"/>
</dbReference>
<keyword evidence="2" id="KW-1185">Reference proteome</keyword>
<organism evidence="1 2">
    <name type="scientific">Flagellimonas hadalis</name>
    <dbReference type="NCBI Taxonomy" id="2597517"/>
    <lineage>
        <taxon>Bacteria</taxon>
        <taxon>Pseudomonadati</taxon>
        <taxon>Bacteroidota</taxon>
        <taxon>Flavobacteriia</taxon>
        <taxon>Flavobacteriales</taxon>
        <taxon>Flavobacteriaceae</taxon>
        <taxon>Flagellimonas</taxon>
    </lineage>
</organism>
<dbReference type="AlphaFoldDB" id="A0A5N5IYS2"/>
<dbReference type="EMBL" id="VNIK02000002">
    <property type="protein sequence ID" value="KAB5490802.1"/>
    <property type="molecule type" value="Genomic_DNA"/>
</dbReference>
<sequence length="62" mass="6932">MDSLRADSERYILIERVFYLYAPEGIGRSKLVDKMGKALPGVTMTARNLNTINKLVEMVGEG</sequence>